<gene>
    <name evidence="1" type="ORF">ACFOX0_30995</name>
</gene>
<evidence type="ECO:0000313" key="2">
    <source>
        <dbReference type="Proteomes" id="UP001595868"/>
    </source>
</evidence>
<sequence>MGGRRAEAQERRRQERVEKAAEFCVAALNDGWADVVSERVTDYVTEATWEQLFSRRRRRRCKLLAQLAAAILAGKKKLHDLIGAMAGWLVSLLGGDRVVQSFARQLASNIPLPPDAKMVAAARGLQVVGVLLCIVNGDELTRCQCFIDLALEETKTQVKKILLAAMEDWTGLAQFPVKPLVLERGTYGAS</sequence>
<dbReference type="RefSeq" id="WP_377552647.1">
    <property type="nucleotide sequence ID" value="NZ_JBHSBN010000039.1"/>
</dbReference>
<proteinExistence type="predicted"/>
<comment type="caution">
    <text evidence="1">The sequence shown here is derived from an EMBL/GenBank/DDBJ whole genome shotgun (WGS) entry which is preliminary data.</text>
</comment>
<organism evidence="1 2">
    <name type="scientific">Micromonospora zhanjiangensis</name>
    <dbReference type="NCBI Taxonomy" id="1522057"/>
    <lineage>
        <taxon>Bacteria</taxon>
        <taxon>Bacillati</taxon>
        <taxon>Actinomycetota</taxon>
        <taxon>Actinomycetes</taxon>
        <taxon>Micromonosporales</taxon>
        <taxon>Micromonosporaceae</taxon>
        <taxon>Micromonospora</taxon>
    </lineage>
</organism>
<evidence type="ECO:0008006" key="3">
    <source>
        <dbReference type="Google" id="ProtNLM"/>
    </source>
</evidence>
<protein>
    <recommendedName>
        <fullName evidence="3">CLASP N-terminal domain-containing protein</fullName>
    </recommendedName>
</protein>
<name>A0ABV8KW48_9ACTN</name>
<evidence type="ECO:0000313" key="1">
    <source>
        <dbReference type="EMBL" id="MFC4110334.1"/>
    </source>
</evidence>
<dbReference type="EMBL" id="JBHSBN010000039">
    <property type="protein sequence ID" value="MFC4110334.1"/>
    <property type="molecule type" value="Genomic_DNA"/>
</dbReference>
<reference evidence="2" key="1">
    <citation type="journal article" date="2019" name="Int. J. Syst. Evol. Microbiol.">
        <title>The Global Catalogue of Microorganisms (GCM) 10K type strain sequencing project: providing services to taxonomists for standard genome sequencing and annotation.</title>
        <authorList>
            <consortium name="The Broad Institute Genomics Platform"/>
            <consortium name="The Broad Institute Genome Sequencing Center for Infectious Disease"/>
            <person name="Wu L."/>
            <person name="Ma J."/>
        </authorList>
    </citation>
    <scope>NUCLEOTIDE SEQUENCE [LARGE SCALE GENOMIC DNA]</scope>
    <source>
        <strain evidence="2">2902at01</strain>
    </source>
</reference>
<accession>A0ABV8KW48</accession>
<dbReference type="Proteomes" id="UP001595868">
    <property type="component" value="Unassembled WGS sequence"/>
</dbReference>
<keyword evidence="2" id="KW-1185">Reference proteome</keyword>